<accession>A0A1T4XQK7</accession>
<dbReference type="InterPro" id="IPR002549">
    <property type="entry name" value="AI-2E-like"/>
</dbReference>
<dbReference type="AlphaFoldDB" id="A0A1T4XQK7"/>
<evidence type="ECO:0000256" key="6">
    <source>
        <dbReference type="SAM" id="Phobius"/>
    </source>
</evidence>
<feature type="transmembrane region" description="Helical" evidence="6">
    <location>
        <begin position="227"/>
        <end position="246"/>
    </location>
</feature>
<protein>
    <submittedName>
        <fullName evidence="7">Predicted PurR-regulated permease PerM</fullName>
    </submittedName>
</protein>
<dbReference type="Pfam" id="PF01594">
    <property type="entry name" value="AI-2E_transport"/>
    <property type="match status" value="1"/>
</dbReference>
<keyword evidence="8" id="KW-1185">Reference proteome</keyword>
<evidence type="ECO:0000256" key="5">
    <source>
        <dbReference type="ARBA" id="ARBA00023136"/>
    </source>
</evidence>
<reference evidence="8" key="1">
    <citation type="submission" date="2017-02" db="EMBL/GenBank/DDBJ databases">
        <authorList>
            <person name="Varghese N."/>
            <person name="Submissions S."/>
        </authorList>
    </citation>
    <scope>NUCLEOTIDE SEQUENCE [LARGE SCALE GENOMIC DNA]</scope>
    <source>
        <strain evidence="8">DSM 23966</strain>
    </source>
</reference>
<evidence type="ECO:0000256" key="3">
    <source>
        <dbReference type="ARBA" id="ARBA00022692"/>
    </source>
</evidence>
<evidence type="ECO:0000256" key="4">
    <source>
        <dbReference type="ARBA" id="ARBA00022989"/>
    </source>
</evidence>
<keyword evidence="5 6" id="KW-0472">Membrane</keyword>
<keyword evidence="3 6" id="KW-0812">Transmembrane</keyword>
<gene>
    <name evidence="7" type="ORF">SAMN04244570_1200</name>
</gene>
<evidence type="ECO:0000256" key="2">
    <source>
        <dbReference type="ARBA" id="ARBA00009773"/>
    </source>
</evidence>
<keyword evidence="4 6" id="KW-1133">Transmembrane helix</keyword>
<evidence type="ECO:0000313" key="8">
    <source>
        <dbReference type="Proteomes" id="UP000190042"/>
    </source>
</evidence>
<feature type="transmembrane region" description="Helical" evidence="6">
    <location>
        <begin position="252"/>
        <end position="274"/>
    </location>
</feature>
<dbReference type="GO" id="GO:0016020">
    <property type="term" value="C:membrane"/>
    <property type="evidence" value="ECO:0007669"/>
    <property type="project" value="UniProtKB-SubCell"/>
</dbReference>
<feature type="transmembrane region" description="Helical" evidence="6">
    <location>
        <begin position="20"/>
        <end position="43"/>
    </location>
</feature>
<sequence>MISIDSKRLQTYSRQWLPALFIVLFVVIIPPIGFAIILAFFTAPLVNSLISLTKLPAFLATLIIMFILALLMYAFVFFSVNGFISVLWTVEDQLVLVLEMIDSKGLDFHAVSESFIQSSHEAMEGILSFFQKLFQQLFSIFMFVIAYFFALRESAKNRFWFLVYFPKKFRPAATRIFSKASSLMGHFFSVQIRLFFITFSLMSIGFWLLGFDSFLTKAFLISMVDSIPFLGIGLVFLPMIAFAFYIDHVQLAIGLLILYIVLLITRQMTESFLWAHTFKLKTVHSFLITACAVYLFGIYGIIFLPFFLFLALKVKEHPTFT</sequence>
<feature type="transmembrane region" description="Helical" evidence="6">
    <location>
        <begin position="55"/>
        <end position="78"/>
    </location>
</feature>
<evidence type="ECO:0000313" key="7">
    <source>
        <dbReference type="EMBL" id="SKA91820.1"/>
    </source>
</evidence>
<dbReference type="EMBL" id="FUYJ01000001">
    <property type="protein sequence ID" value="SKA91820.1"/>
    <property type="molecule type" value="Genomic_DNA"/>
</dbReference>
<proteinExistence type="inferred from homology"/>
<name>A0A1T4XQK7_9BACL</name>
<evidence type="ECO:0000256" key="1">
    <source>
        <dbReference type="ARBA" id="ARBA00004141"/>
    </source>
</evidence>
<comment type="subcellular location">
    <subcellularLocation>
        <location evidence="1">Membrane</location>
        <topology evidence="1">Multi-pass membrane protein</topology>
    </subcellularLocation>
</comment>
<comment type="similarity">
    <text evidence="2">Belongs to the autoinducer-2 exporter (AI-2E) (TC 2.A.86) family.</text>
</comment>
<organism evidence="7 8">
    <name type="scientific">Sporosarcina newyorkensis</name>
    <dbReference type="NCBI Taxonomy" id="759851"/>
    <lineage>
        <taxon>Bacteria</taxon>
        <taxon>Bacillati</taxon>
        <taxon>Bacillota</taxon>
        <taxon>Bacilli</taxon>
        <taxon>Bacillales</taxon>
        <taxon>Caryophanaceae</taxon>
        <taxon>Sporosarcina</taxon>
    </lineage>
</organism>
<feature type="transmembrane region" description="Helical" evidence="6">
    <location>
        <begin position="286"/>
        <end position="312"/>
    </location>
</feature>
<dbReference type="RefSeq" id="WP_078816877.1">
    <property type="nucleotide sequence ID" value="NZ_FUYJ01000001.1"/>
</dbReference>
<dbReference type="Proteomes" id="UP000190042">
    <property type="component" value="Unassembled WGS sequence"/>
</dbReference>
<feature type="transmembrane region" description="Helical" evidence="6">
    <location>
        <begin position="194"/>
        <end position="215"/>
    </location>
</feature>
<feature type="transmembrane region" description="Helical" evidence="6">
    <location>
        <begin position="133"/>
        <end position="151"/>
    </location>
</feature>